<keyword evidence="1 3" id="KW-0378">Hydrolase</keyword>
<dbReference type="InterPro" id="IPR000073">
    <property type="entry name" value="AB_hydrolase_1"/>
</dbReference>
<dbReference type="PANTHER" id="PTHR46118">
    <property type="entry name" value="PROTEIN ABHD11"/>
    <property type="match status" value="1"/>
</dbReference>
<organism evidence="3 4">
    <name type="scientific">Blattabacterium punctulatus CPU2</name>
    <dbReference type="NCBI Taxonomy" id="1457032"/>
    <lineage>
        <taxon>Bacteria</taxon>
        <taxon>Pseudomonadati</taxon>
        <taxon>Bacteroidota</taxon>
        <taxon>Flavobacteriia</taxon>
        <taxon>Flavobacteriales</taxon>
        <taxon>Blattabacteriaceae</taxon>
        <taxon>Blattabacterium</taxon>
    </lineage>
</organism>
<dbReference type="Pfam" id="PF00561">
    <property type="entry name" value="Abhydrolase_1"/>
    <property type="match status" value="1"/>
</dbReference>
<evidence type="ECO:0000259" key="2">
    <source>
        <dbReference type="Pfam" id="PF00561"/>
    </source>
</evidence>
<dbReference type="GeneID" id="66556481"/>
<name>A0AAD1CMC6_9FLAO</name>
<protein>
    <submittedName>
        <fullName evidence="3">Alpha/beta superfamily hydrolase</fullName>
    </submittedName>
</protein>
<gene>
    <name evidence="3" type="ORF">CPU2_587</name>
</gene>
<evidence type="ECO:0000313" key="3">
    <source>
        <dbReference type="EMBL" id="BBA18059.1"/>
    </source>
</evidence>
<reference evidence="3 4" key="1">
    <citation type="submission" date="2014-06" db="EMBL/GenBank/DDBJ databases">
        <title>Genome sequence of the intracellular symbiont Blattabacterium cuenoti, strain CPU2 from the wood feeding cockroach Cryptocercus punctulatus.</title>
        <authorList>
            <person name="Kinjo Y."/>
            <person name="Ohkuma M."/>
            <person name="Tokuda G."/>
        </authorList>
    </citation>
    <scope>NUCLEOTIDE SEQUENCE [LARGE SCALE GENOMIC DNA]</scope>
    <source>
        <strain evidence="3 4">CPU2</strain>
    </source>
</reference>
<dbReference type="Proteomes" id="UP000262607">
    <property type="component" value="Chromosome"/>
</dbReference>
<sequence>MILHSKIFGIGFPILVLHGLFGNGENWISFAKKISKKYQVHLLDIRNHGKSFFSKKMDYDLISKDILEYIRHYNLFQTIFIGHSIGGRAVMKFSLNYPWIPKKIIIVDISPKAYSSKYYKNIIQILKSVNFNIIQTRKDLDLFLKPFIQNVEVRSFFSKCTYRKKNGKLSFCFFLFGIEKNYDSLIHKEIKDGYYKNPVLFLRGEYSNYIIPEDFFFIKKLFPKAKIITVSKSNHWVHIDNPIDFYKKVSDFLNEKI</sequence>
<dbReference type="PANTHER" id="PTHR46118:SF4">
    <property type="entry name" value="PROTEIN ABHD11"/>
    <property type="match status" value="1"/>
</dbReference>
<evidence type="ECO:0000313" key="4">
    <source>
        <dbReference type="Proteomes" id="UP000262607"/>
    </source>
</evidence>
<feature type="domain" description="AB hydrolase-1" evidence="2">
    <location>
        <begin position="13"/>
        <end position="109"/>
    </location>
</feature>
<accession>A0AAD1CMC6</accession>
<dbReference type="Gene3D" id="3.40.50.1820">
    <property type="entry name" value="alpha/beta hydrolase"/>
    <property type="match status" value="1"/>
</dbReference>
<dbReference type="GO" id="GO:0016787">
    <property type="term" value="F:hydrolase activity"/>
    <property type="evidence" value="ECO:0007669"/>
    <property type="project" value="UniProtKB-KW"/>
</dbReference>
<evidence type="ECO:0000256" key="1">
    <source>
        <dbReference type="ARBA" id="ARBA00022801"/>
    </source>
</evidence>
<dbReference type="AlphaFoldDB" id="A0AAD1CMC6"/>
<dbReference type="EMBL" id="AP014610">
    <property type="protein sequence ID" value="BBA18059.1"/>
    <property type="molecule type" value="Genomic_DNA"/>
</dbReference>
<proteinExistence type="predicted"/>
<dbReference type="SUPFAM" id="SSF53474">
    <property type="entry name" value="alpha/beta-Hydrolases"/>
    <property type="match status" value="1"/>
</dbReference>
<dbReference type="RefSeq" id="WP_110548488.1">
    <property type="nucleotide sequence ID" value="NZ_AP014610.1"/>
</dbReference>
<dbReference type="InterPro" id="IPR029058">
    <property type="entry name" value="AB_hydrolase_fold"/>
</dbReference>